<protein>
    <recommendedName>
        <fullName evidence="5">PE-PGRS family protein</fullName>
    </recommendedName>
</protein>
<evidence type="ECO:0000313" key="3">
    <source>
        <dbReference type="EMBL" id="GAA2397315.1"/>
    </source>
</evidence>
<keyword evidence="2" id="KW-0472">Membrane</keyword>
<dbReference type="EMBL" id="BAAATJ010000009">
    <property type="protein sequence ID" value="GAA2397315.1"/>
    <property type="molecule type" value="Genomic_DNA"/>
</dbReference>
<gene>
    <name evidence="3" type="ORF">GCM10010420_23990</name>
</gene>
<keyword evidence="2" id="KW-0812">Transmembrane</keyword>
<keyword evidence="4" id="KW-1185">Reference proteome</keyword>
<keyword evidence="2" id="KW-1133">Transmembrane helix</keyword>
<reference evidence="4" key="1">
    <citation type="journal article" date="2019" name="Int. J. Syst. Evol. Microbiol.">
        <title>The Global Catalogue of Microorganisms (GCM) 10K type strain sequencing project: providing services to taxonomists for standard genome sequencing and annotation.</title>
        <authorList>
            <consortium name="The Broad Institute Genomics Platform"/>
            <consortium name="The Broad Institute Genome Sequencing Center for Infectious Disease"/>
            <person name="Wu L."/>
            <person name="Ma J."/>
        </authorList>
    </citation>
    <scope>NUCLEOTIDE SEQUENCE [LARGE SCALE GENOMIC DNA]</scope>
    <source>
        <strain evidence="4">JCM 6921</strain>
    </source>
</reference>
<evidence type="ECO:0000256" key="1">
    <source>
        <dbReference type="SAM" id="MobiDB-lite"/>
    </source>
</evidence>
<name>A0ABP5V9N2_9ACTN</name>
<feature type="region of interest" description="Disordered" evidence="1">
    <location>
        <begin position="46"/>
        <end position="69"/>
    </location>
</feature>
<proteinExistence type="predicted"/>
<comment type="caution">
    <text evidence="3">The sequence shown here is derived from an EMBL/GenBank/DDBJ whole genome shotgun (WGS) entry which is preliminary data.</text>
</comment>
<evidence type="ECO:0000313" key="4">
    <source>
        <dbReference type="Proteomes" id="UP001500058"/>
    </source>
</evidence>
<feature type="transmembrane region" description="Helical" evidence="2">
    <location>
        <begin position="163"/>
        <end position="189"/>
    </location>
</feature>
<evidence type="ECO:0000256" key="2">
    <source>
        <dbReference type="SAM" id="Phobius"/>
    </source>
</evidence>
<accession>A0ABP5V9N2</accession>
<evidence type="ECO:0008006" key="5">
    <source>
        <dbReference type="Google" id="ProtNLM"/>
    </source>
</evidence>
<sequence>MPHFSITLPMDRETAEAARKLPYSVWLSVSEEEGNASGAAGAWVAYGEPATAGPPGEAGSDPDGPADGPRQILQQVAKAHRDRIDGKRPAFTLFAKSSPSRPLCSVRPVDPGGREKEAYVVNDALGRPLCRIAGGRSPLGLRRAWTIEPEGARESFVGYRGTWAGWLLFTLFLPLWIPLTVVSVVVAVLESGGAWDGLTWGPPRRTVWRPRSGLTVAPAVLDCRRERYRRDEQRLDVRIAYAQAVLDQMS</sequence>
<organism evidence="3 4">
    <name type="scientific">Streptomyces glaucosporus</name>
    <dbReference type="NCBI Taxonomy" id="284044"/>
    <lineage>
        <taxon>Bacteria</taxon>
        <taxon>Bacillati</taxon>
        <taxon>Actinomycetota</taxon>
        <taxon>Actinomycetes</taxon>
        <taxon>Kitasatosporales</taxon>
        <taxon>Streptomycetaceae</taxon>
        <taxon>Streptomyces</taxon>
    </lineage>
</organism>
<dbReference type="Proteomes" id="UP001500058">
    <property type="component" value="Unassembled WGS sequence"/>
</dbReference>